<comment type="similarity">
    <text evidence="5">Belongs to the SAT4 family.</text>
</comment>
<dbReference type="PANTHER" id="PTHR33048:SF47">
    <property type="entry name" value="INTEGRAL MEMBRANE PROTEIN-RELATED"/>
    <property type="match status" value="1"/>
</dbReference>
<gene>
    <name evidence="9" type="ORF">PG993_009828</name>
</gene>
<comment type="subcellular location">
    <subcellularLocation>
        <location evidence="1">Membrane</location>
        <topology evidence="1">Multi-pass membrane protein</topology>
    </subcellularLocation>
</comment>
<evidence type="ECO:0000256" key="4">
    <source>
        <dbReference type="ARBA" id="ARBA00023136"/>
    </source>
</evidence>
<feature type="domain" description="Rhodopsin" evidence="8">
    <location>
        <begin position="49"/>
        <end position="291"/>
    </location>
</feature>
<organism evidence="9 10">
    <name type="scientific">Apiospora rasikravindrae</name>
    <dbReference type="NCBI Taxonomy" id="990691"/>
    <lineage>
        <taxon>Eukaryota</taxon>
        <taxon>Fungi</taxon>
        <taxon>Dikarya</taxon>
        <taxon>Ascomycota</taxon>
        <taxon>Pezizomycotina</taxon>
        <taxon>Sordariomycetes</taxon>
        <taxon>Xylariomycetidae</taxon>
        <taxon>Amphisphaeriales</taxon>
        <taxon>Apiosporaceae</taxon>
        <taxon>Apiospora</taxon>
    </lineage>
</organism>
<feature type="region of interest" description="Disordered" evidence="6">
    <location>
        <begin position="330"/>
        <end position="371"/>
    </location>
</feature>
<evidence type="ECO:0000313" key="9">
    <source>
        <dbReference type="EMBL" id="KAK8034833.1"/>
    </source>
</evidence>
<keyword evidence="10" id="KW-1185">Reference proteome</keyword>
<dbReference type="Proteomes" id="UP001444661">
    <property type="component" value="Unassembled WGS sequence"/>
</dbReference>
<feature type="compositionally biased region" description="Basic and acidic residues" evidence="6">
    <location>
        <begin position="346"/>
        <end position="365"/>
    </location>
</feature>
<feature type="transmembrane region" description="Helical" evidence="7">
    <location>
        <begin position="65"/>
        <end position="86"/>
    </location>
</feature>
<evidence type="ECO:0000256" key="2">
    <source>
        <dbReference type="ARBA" id="ARBA00022692"/>
    </source>
</evidence>
<evidence type="ECO:0000259" key="8">
    <source>
        <dbReference type="Pfam" id="PF20684"/>
    </source>
</evidence>
<evidence type="ECO:0000256" key="7">
    <source>
        <dbReference type="SAM" id="Phobius"/>
    </source>
</evidence>
<keyword evidence="4 7" id="KW-0472">Membrane</keyword>
<feature type="transmembrane region" description="Helical" evidence="7">
    <location>
        <begin position="232"/>
        <end position="255"/>
    </location>
</feature>
<accession>A0ABR1SMT7</accession>
<comment type="caution">
    <text evidence="9">The sequence shown here is derived from an EMBL/GenBank/DDBJ whole genome shotgun (WGS) entry which is preliminary data.</text>
</comment>
<feature type="transmembrane region" description="Helical" evidence="7">
    <location>
        <begin position="146"/>
        <end position="169"/>
    </location>
</feature>
<feature type="transmembrane region" description="Helical" evidence="7">
    <location>
        <begin position="106"/>
        <end position="126"/>
    </location>
</feature>
<evidence type="ECO:0000313" key="10">
    <source>
        <dbReference type="Proteomes" id="UP001444661"/>
    </source>
</evidence>
<dbReference type="PANTHER" id="PTHR33048">
    <property type="entry name" value="PTH11-LIKE INTEGRAL MEMBRANE PROTEIN (AFU_ORTHOLOGUE AFUA_5G11245)"/>
    <property type="match status" value="1"/>
</dbReference>
<sequence>MAALDLSASVLPPPDGMVSNFDDPPSKNNALGLGAVSLMLIVSTLAVAARLYGRFGIVRQLKAEDVLIICAYAVFVAAVWTDLMWLQYPGYFVHAWDIKVETEISALYYAFLFGVFYSIALGLIKIAIPLEWSRIFVPPGTWSKSYFWWGSMFIVVLQSLVLVIITILLNVQCIPHEAIWDVTKVANAKCFPLPILQKVSASTHFITDVIMVLLPQRVVWSLNLSLQKKVGLAFVFSLGGVVCSVFRLVDTLALATEKDVFYFTSPVLLWCTAEMTCGFIVACAPSLPRIVKESYLLRKIFGSTVSGTGPSYNHNGPRSSYNALSKNKRNKDSMFDDTETGMPLSKLDRSESTEQLREGSSKDADTTFGGGGIVRTTHVTVVQDNESRKIGQPQVASVWS</sequence>
<keyword evidence="3 7" id="KW-1133">Transmembrane helix</keyword>
<protein>
    <recommendedName>
        <fullName evidence="8">Rhodopsin domain-containing protein</fullName>
    </recommendedName>
</protein>
<feature type="transmembrane region" description="Helical" evidence="7">
    <location>
        <begin position="30"/>
        <end position="53"/>
    </location>
</feature>
<name>A0ABR1SMT7_9PEZI</name>
<dbReference type="InterPro" id="IPR052337">
    <property type="entry name" value="SAT4-like"/>
</dbReference>
<dbReference type="Pfam" id="PF20684">
    <property type="entry name" value="Fung_rhodopsin"/>
    <property type="match status" value="1"/>
</dbReference>
<keyword evidence="2 7" id="KW-0812">Transmembrane</keyword>
<dbReference type="InterPro" id="IPR049326">
    <property type="entry name" value="Rhodopsin_dom_fungi"/>
</dbReference>
<evidence type="ECO:0000256" key="3">
    <source>
        <dbReference type="ARBA" id="ARBA00022989"/>
    </source>
</evidence>
<feature type="transmembrane region" description="Helical" evidence="7">
    <location>
        <begin position="267"/>
        <end position="291"/>
    </location>
</feature>
<proteinExistence type="inferred from homology"/>
<dbReference type="EMBL" id="JAQQWK010000009">
    <property type="protein sequence ID" value="KAK8034833.1"/>
    <property type="molecule type" value="Genomic_DNA"/>
</dbReference>
<evidence type="ECO:0000256" key="5">
    <source>
        <dbReference type="ARBA" id="ARBA00038359"/>
    </source>
</evidence>
<evidence type="ECO:0000256" key="6">
    <source>
        <dbReference type="SAM" id="MobiDB-lite"/>
    </source>
</evidence>
<evidence type="ECO:0000256" key="1">
    <source>
        <dbReference type="ARBA" id="ARBA00004141"/>
    </source>
</evidence>
<reference evidence="9 10" key="1">
    <citation type="submission" date="2023-01" db="EMBL/GenBank/DDBJ databases">
        <title>Analysis of 21 Apiospora genomes using comparative genomics revels a genus with tremendous synthesis potential of carbohydrate active enzymes and secondary metabolites.</title>
        <authorList>
            <person name="Sorensen T."/>
        </authorList>
    </citation>
    <scope>NUCLEOTIDE SEQUENCE [LARGE SCALE GENOMIC DNA]</scope>
    <source>
        <strain evidence="9 10">CBS 33761</strain>
    </source>
</reference>